<feature type="transmembrane region" description="Helical" evidence="1">
    <location>
        <begin position="35"/>
        <end position="52"/>
    </location>
</feature>
<comment type="caution">
    <text evidence="2">The sequence shown here is derived from an EMBL/GenBank/DDBJ whole genome shotgun (WGS) entry which is preliminary data.</text>
</comment>
<organism evidence="2 3">
    <name type="scientific">Bacteroides clarus</name>
    <dbReference type="NCBI Taxonomy" id="626929"/>
    <lineage>
        <taxon>Bacteria</taxon>
        <taxon>Pseudomonadati</taxon>
        <taxon>Bacteroidota</taxon>
        <taxon>Bacteroidia</taxon>
        <taxon>Bacteroidales</taxon>
        <taxon>Bacteroidaceae</taxon>
        <taxon>Bacteroides</taxon>
    </lineage>
</organism>
<dbReference type="PROSITE" id="PS51257">
    <property type="entry name" value="PROKAR_LIPOPROTEIN"/>
    <property type="match status" value="1"/>
</dbReference>
<evidence type="ECO:0000256" key="1">
    <source>
        <dbReference type="SAM" id="Phobius"/>
    </source>
</evidence>
<sequence length="61" mass="6683">MKTLRKIQKVAIAVGLIYGFWLGCNVDATERDNTSAFIMVALAAVIGISMNIPNKEQEKSL</sequence>
<gene>
    <name evidence="2" type="ORF">B5F97_06870</name>
</gene>
<evidence type="ECO:0000313" key="2">
    <source>
        <dbReference type="EMBL" id="OUO01375.1"/>
    </source>
</evidence>
<dbReference type="Proteomes" id="UP000195386">
    <property type="component" value="Unassembled WGS sequence"/>
</dbReference>
<dbReference type="EMBL" id="NFII01000005">
    <property type="protein sequence ID" value="OUO01375.1"/>
    <property type="molecule type" value="Genomic_DNA"/>
</dbReference>
<keyword evidence="1" id="KW-0812">Transmembrane</keyword>
<proteinExistence type="predicted"/>
<keyword evidence="1" id="KW-1133">Transmembrane helix</keyword>
<evidence type="ECO:0000313" key="3">
    <source>
        <dbReference type="Proteomes" id="UP000195386"/>
    </source>
</evidence>
<dbReference type="AlphaFoldDB" id="A0A1Y3YU45"/>
<name>A0A1Y3YU45_9BACE</name>
<reference evidence="3" key="1">
    <citation type="submission" date="2017-04" db="EMBL/GenBank/DDBJ databases">
        <title>Function of individual gut microbiota members based on whole genome sequencing of pure cultures obtained from chicken caecum.</title>
        <authorList>
            <person name="Medvecky M."/>
            <person name="Cejkova D."/>
            <person name="Polansky O."/>
            <person name="Karasova D."/>
            <person name="Kubasova T."/>
            <person name="Cizek A."/>
            <person name="Rychlik I."/>
        </authorList>
    </citation>
    <scope>NUCLEOTIDE SEQUENCE [LARGE SCALE GENOMIC DNA]</scope>
    <source>
        <strain evidence="3">An43</strain>
    </source>
</reference>
<accession>A0A1Y3YU45</accession>
<feature type="transmembrane region" description="Helical" evidence="1">
    <location>
        <begin position="7"/>
        <end position="23"/>
    </location>
</feature>
<protein>
    <submittedName>
        <fullName evidence="2">Uncharacterized protein</fullName>
    </submittedName>
</protein>
<keyword evidence="1" id="KW-0472">Membrane</keyword>
<dbReference type="RefSeq" id="WP_087425853.1">
    <property type="nucleotide sequence ID" value="NZ_CAMMFP010000004.1"/>
</dbReference>